<dbReference type="KEGG" id="fku:FGKAn22_10810"/>
<dbReference type="EMBL" id="AP019536">
    <property type="protein sequence ID" value="BBI99388.1"/>
    <property type="molecule type" value="Genomic_DNA"/>
</dbReference>
<dbReference type="SUPFAM" id="SSF55729">
    <property type="entry name" value="Acyl-CoA N-acyltransferases (Nat)"/>
    <property type="match status" value="1"/>
</dbReference>
<evidence type="ECO:0000313" key="5">
    <source>
        <dbReference type="Proteomes" id="UP001319121"/>
    </source>
</evidence>
<evidence type="ECO:0000313" key="4">
    <source>
        <dbReference type="EMBL" id="BBI99388.1"/>
    </source>
</evidence>
<dbReference type="PROSITE" id="PS51186">
    <property type="entry name" value="GNAT"/>
    <property type="match status" value="1"/>
</dbReference>
<dbReference type="Gene3D" id="3.40.630.30">
    <property type="match status" value="1"/>
</dbReference>
<dbReference type="InterPro" id="IPR050832">
    <property type="entry name" value="Bact_Acetyltransf"/>
</dbReference>
<evidence type="ECO:0000259" key="3">
    <source>
        <dbReference type="PROSITE" id="PS51186"/>
    </source>
</evidence>
<dbReference type="RefSeq" id="WP_212786966.1">
    <property type="nucleotide sequence ID" value="NZ_AP019536.1"/>
</dbReference>
<dbReference type="InterPro" id="IPR000182">
    <property type="entry name" value="GNAT_dom"/>
</dbReference>
<reference evidence="4 5" key="1">
    <citation type="submission" date="2019-03" db="EMBL/GenBank/DDBJ databases">
        <title>Complete genome sequence of Ferrigenium kumadai strain An22, a microaerophilic iron-oxidizing bacterium isolated from a paddy field soil.</title>
        <authorList>
            <person name="Watanabe T."/>
            <person name="Asakawa S."/>
        </authorList>
    </citation>
    <scope>NUCLEOTIDE SEQUENCE [LARGE SCALE GENOMIC DNA]</scope>
    <source>
        <strain evidence="4 5">An22</strain>
    </source>
</reference>
<dbReference type="InterPro" id="IPR016181">
    <property type="entry name" value="Acyl_CoA_acyltransferase"/>
</dbReference>
<keyword evidence="2" id="KW-0012">Acyltransferase</keyword>
<evidence type="ECO:0000256" key="1">
    <source>
        <dbReference type="ARBA" id="ARBA00022679"/>
    </source>
</evidence>
<feature type="domain" description="N-acetyltransferase" evidence="3">
    <location>
        <begin position="1"/>
        <end position="149"/>
    </location>
</feature>
<protein>
    <submittedName>
        <fullName evidence="4">N-acetyltransferase</fullName>
    </submittedName>
</protein>
<dbReference type="Proteomes" id="UP001319121">
    <property type="component" value="Chromosome"/>
</dbReference>
<accession>A0AAN1SYH1</accession>
<proteinExistence type="predicted"/>
<evidence type="ECO:0000256" key="2">
    <source>
        <dbReference type="ARBA" id="ARBA00023315"/>
    </source>
</evidence>
<gene>
    <name evidence="4" type="ORF">FGKAn22_10810</name>
</gene>
<keyword evidence="1" id="KW-0808">Transferase</keyword>
<dbReference type="PANTHER" id="PTHR43877">
    <property type="entry name" value="AMINOALKYLPHOSPHONATE N-ACETYLTRANSFERASE-RELATED-RELATED"/>
    <property type="match status" value="1"/>
</dbReference>
<dbReference type="CDD" id="cd04301">
    <property type="entry name" value="NAT_SF"/>
    <property type="match status" value="1"/>
</dbReference>
<sequence length="149" mass="16633">MNIDFATAEDLPHLADLLAELFALESDFQPERDKQLRGLRLILDNPALGRLFVLRVAGQVAGMANALITVSTAEGGRVLLLEDVIVSREHRGSGLGRQLVEHVLAWAREEGMTRVTLLADRDNRAALDFYRRLGFEPSHMTVLRKMLSD</sequence>
<dbReference type="Pfam" id="PF00583">
    <property type="entry name" value="Acetyltransf_1"/>
    <property type="match status" value="1"/>
</dbReference>
<dbReference type="AlphaFoldDB" id="A0AAN1SYH1"/>
<dbReference type="GO" id="GO:0016747">
    <property type="term" value="F:acyltransferase activity, transferring groups other than amino-acyl groups"/>
    <property type="evidence" value="ECO:0007669"/>
    <property type="project" value="InterPro"/>
</dbReference>
<name>A0AAN1SYH1_9PROT</name>
<organism evidence="4 5">
    <name type="scientific">Ferrigenium kumadai</name>
    <dbReference type="NCBI Taxonomy" id="1682490"/>
    <lineage>
        <taxon>Bacteria</taxon>
        <taxon>Pseudomonadati</taxon>
        <taxon>Pseudomonadota</taxon>
        <taxon>Betaproteobacteria</taxon>
        <taxon>Nitrosomonadales</taxon>
        <taxon>Gallionellaceae</taxon>
        <taxon>Ferrigenium</taxon>
    </lineage>
</organism>
<keyword evidence="5" id="KW-1185">Reference proteome</keyword>